<keyword evidence="1" id="KW-0732">Signal</keyword>
<keyword evidence="3" id="KW-1185">Reference proteome</keyword>
<feature type="chain" id="PRO_5014672251" evidence="1">
    <location>
        <begin position="24"/>
        <end position="134"/>
    </location>
</feature>
<evidence type="ECO:0000313" key="2">
    <source>
        <dbReference type="EMBL" id="PLR28866.1"/>
    </source>
</evidence>
<dbReference type="OrthoDB" id="7210721at2"/>
<feature type="signal peptide" evidence="1">
    <location>
        <begin position="1"/>
        <end position="23"/>
    </location>
</feature>
<dbReference type="AlphaFoldDB" id="A0A2N5DS33"/>
<sequence>MVKLKTIALAGLAGALLAGPALATEKAASTEKAERQCFQLSDWQGWTAPDKNTLYMKIRNRDVYRVDLSWGTNSLTAPGSFLVSNVRGIDTVCRPLDLDLRVADGTGFAMPIRAKAITKLTPEEVAALPKKDRP</sequence>
<dbReference type="Pfam" id="PF20101">
    <property type="entry name" value="DUF6491"/>
    <property type="match status" value="1"/>
</dbReference>
<protein>
    <submittedName>
        <fullName evidence="2">Uncharacterized protein</fullName>
    </submittedName>
</protein>
<dbReference type="InterPro" id="IPR045500">
    <property type="entry name" value="DUF6491"/>
</dbReference>
<organism evidence="2 3">
    <name type="scientific">Caulobacter zeae</name>
    <dbReference type="NCBI Taxonomy" id="2055137"/>
    <lineage>
        <taxon>Bacteria</taxon>
        <taxon>Pseudomonadati</taxon>
        <taxon>Pseudomonadota</taxon>
        <taxon>Alphaproteobacteria</taxon>
        <taxon>Caulobacterales</taxon>
        <taxon>Caulobacteraceae</taxon>
        <taxon>Caulobacter</taxon>
    </lineage>
</organism>
<proteinExistence type="predicted"/>
<evidence type="ECO:0000256" key="1">
    <source>
        <dbReference type="SAM" id="SignalP"/>
    </source>
</evidence>
<reference evidence="2 3" key="1">
    <citation type="submission" date="2017-12" db="EMBL/GenBank/DDBJ databases">
        <title>The genome sequence of Caulobacter sp. 410.</title>
        <authorList>
            <person name="Gao J."/>
            <person name="Mao X."/>
            <person name="Sun J."/>
        </authorList>
    </citation>
    <scope>NUCLEOTIDE SEQUENCE [LARGE SCALE GENOMIC DNA]</scope>
    <source>
        <strain evidence="2 3">410</strain>
    </source>
</reference>
<accession>A0A2N5DS33</accession>
<comment type="caution">
    <text evidence="2">The sequence shown here is derived from an EMBL/GenBank/DDBJ whole genome shotgun (WGS) entry which is preliminary data.</text>
</comment>
<evidence type="ECO:0000313" key="3">
    <source>
        <dbReference type="Proteomes" id="UP000234479"/>
    </source>
</evidence>
<dbReference type="RefSeq" id="WP_101715992.1">
    <property type="nucleotide sequence ID" value="NZ_PJRS01000001.1"/>
</dbReference>
<name>A0A2N5DS33_9CAUL</name>
<dbReference type="EMBL" id="PJRS01000001">
    <property type="protein sequence ID" value="PLR28866.1"/>
    <property type="molecule type" value="Genomic_DNA"/>
</dbReference>
<gene>
    <name evidence="2" type="ORF">SGCZBJ_00010</name>
</gene>
<dbReference type="Proteomes" id="UP000234479">
    <property type="component" value="Unassembled WGS sequence"/>
</dbReference>